<keyword evidence="12" id="KW-1185">Reference proteome</keyword>
<reference evidence="11 12" key="1">
    <citation type="journal article" date="2021" name="Nat. Plants">
        <title>The Taxus genome provides insights into paclitaxel biosynthesis.</title>
        <authorList>
            <person name="Xiong X."/>
            <person name="Gou J."/>
            <person name="Liao Q."/>
            <person name="Li Y."/>
            <person name="Zhou Q."/>
            <person name="Bi G."/>
            <person name="Li C."/>
            <person name="Du R."/>
            <person name="Wang X."/>
            <person name="Sun T."/>
            <person name="Guo L."/>
            <person name="Liang H."/>
            <person name="Lu P."/>
            <person name="Wu Y."/>
            <person name="Zhang Z."/>
            <person name="Ro D.K."/>
            <person name="Shang Y."/>
            <person name="Huang S."/>
            <person name="Yan J."/>
        </authorList>
    </citation>
    <scope>NUCLEOTIDE SEQUENCE [LARGE SCALE GENOMIC DNA]</scope>
    <source>
        <strain evidence="11">Ta-2019</strain>
    </source>
</reference>
<protein>
    <recommendedName>
        <fullName evidence="10">PGG domain-containing protein</fullName>
    </recommendedName>
</protein>
<feature type="repeat" description="ANK" evidence="7">
    <location>
        <begin position="178"/>
        <end position="210"/>
    </location>
</feature>
<dbReference type="AlphaFoldDB" id="A0AA38LM50"/>
<evidence type="ECO:0000313" key="12">
    <source>
        <dbReference type="Proteomes" id="UP000824469"/>
    </source>
</evidence>
<organism evidence="11 12">
    <name type="scientific">Taxus chinensis</name>
    <name type="common">Chinese yew</name>
    <name type="synonym">Taxus wallichiana var. chinensis</name>
    <dbReference type="NCBI Taxonomy" id="29808"/>
    <lineage>
        <taxon>Eukaryota</taxon>
        <taxon>Viridiplantae</taxon>
        <taxon>Streptophyta</taxon>
        <taxon>Embryophyta</taxon>
        <taxon>Tracheophyta</taxon>
        <taxon>Spermatophyta</taxon>
        <taxon>Pinopsida</taxon>
        <taxon>Pinidae</taxon>
        <taxon>Conifers II</taxon>
        <taxon>Cupressales</taxon>
        <taxon>Taxaceae</taxon>
        <taxon>Taxus</taxon>
    </lineage>
</organism>
<dbReference type="SMART" id="SM00248">
    <property type="entry name" value="ANK"/>
    <property type="match status" value="7"/>
</dbReference>
<dbReference type="InterPro" id="IPR036770">
    <property type="entry name" value="Ankyrin_rpt-contain_sf"/>
</dbReference>
<evidence type="ECO:0000256" key="9">
    <source>
        <dbReference type="SAM" id="Phobius"/>
    </source>
</evidence>
<accession>A0AA38LM50</accession>
<evidence type="ECO:0000256" key="2">
    <source>
        <dbReference type="ARBA" id="ARBA00022692"/>
    </source>
</evidence>
<feature type="transmembrane region" description="Helical" evidence="9">
    <location>
        <begin position="460"/>
        <end position="480"/>
    </location>
</feature>
<feature type="repeat" description="ANK" evidence="7">
    <location>
        <begin position="212"/>
        <end position="244"/>
    </location>
</feature>
<feature type="non-terminal residue" evidence="11">
    <location>
        <position position="500"/>
    </location>
</feature>
<keyword evidence="2 9" id="KW-0812">Transmembrane</keyword>
<dbReference type="EMBL" id="JAHRHJ020000002">
    <property type="protein sequence ID" value="KAH9326392.1"/>
    <property type="molecule type" value="Genomic_DNA"/>
</dbReference>
<feature type="transmembrane region" description="Helical" evidence="9">
    <location>
        <begin position="368"/>
        <end position="389"/>
    </location>
</feature>
<dbReference type="Pfam" id="PF13962">
    <property type="entry name" value="PGG"/>
    <property type="match status" value="1"/>
</dbReference>
<dbReference type="Pfam" id="PF12796">
    <property type="entry name" value="Ank_2"/>
    <property type="match status" value="3"/>
</dbReference>
<comment type="caution">
    <text evidence="11">The sequence shown here is derived from an EMBL/GenBank/DDBJ whole genome shotgun (WGS) entry which is preliminary data.</text>
</comment>
<evidence type="ECO:0000256" key="3">
    <source>
        <dbReference type="ARBA" id="ARBA00022737"/>
    </source>
</evidence>
<dbReference type="SUPFAM" id="SSF48403">
    <property type="entry name" value="Ankyrin repeat"/>
    <property type="match status" value="1"/>
</dbReference>
<dbReference type="OMA" id="WVIVHRI"/>
<feature type="repeat" description="ANK" evidence="7">
    <location>
        <begin position="246"/>
        <end position="279"/>
    </location>
</feature>
<dbReference type="PANTHER" id="PTHR24186">
    <property type="entry name" value="PROTEIN PHOSPHATASE 1 REGULATORY SUBUNIT"/>
    <property type="match status" value="1"/>
</dbReference>
<keyword evidence="6 9" id="KW-0472">Membrane</keyword>
<dbReference type="InterPro" id="IPR026961">
    <property type="entry name" value="PGG_dom"/>
</dbReference>
<evidence type="ECO:0000256" key="8">
    <source>
        <dbReference type="SAM" id="MobiDB-lite"/>
    </source>
</evidence>
<name>A0AA38LM50_TAXCH</name>
<dbReference type="GO" id="GO:0005886">
    <property type="term" value="C:plasma membrane"/>
    <property type="evidence" value="ECO:0007669"/>
    <property type="project" value="TreeGrafter"/>
</dbReference>
<keyword evidence="4 9" id="KW-1133">Transmembrane helix</keyword>
<dbReference type="InterPro" id="IPR002110">
    <property type="entry name" value="Ankyrin_rpt"/>
</dbReference>
<dbReference type="Proteomes" id="UP000824469">
    <property type="component" value="Unassembled WGS sequence"/>
</dbReference>
<evidence type="ECO:0000256" key="6">
    <source>
        <dbReference type="ARBA" id="ARBA00023136"/>
    </source>
</evidence>
<evidence type="ECO:0000256" key="1">
    <source>
        <dbReference type="ARBA" id="ARBA00004141"/>
    </source>
</evidence>
<evidence type="ECO:0000313" key="11">
    <source>
        <dbReference type="EMBL" id="KAH9326392.1"/>
    </source>
</evidence>
<evidence type="ECO:0000256" key="5">
    <source>
        <dbReference type="ARBA" id="ARBA00023043"/>
    </source>
</evidence>
<feature type="repeat" description="ANK" evidence="7">
    <location>
        <begin position="110"/>
        <end position="131"/>
    </location>
</feature>
<feature type="region of interest" description="Disordered" evidence="8">
    <location>
        <begin position="1"/>
        <end position="27"/>
    </location>
</feature>
<dbReference type="PROSITE" id="PS50088">
    <property type="entry name" value="ANK_REPEAT"/>
    <property type="match status" value="4"/>
</dbReference>
<proteinExistence type="predicted"/>
<feature type="transmembrane region" description="Helical" evidence="9">
    <location>
        <begin position="416"/>
        <end position="440"/>
    </location>
</feature>
<evidence type="ECO:0000259" key="10">
    <source>
        <dbReference type="Pfam" id="PF13962"/>
    </source>
</evidence>
<gene>
    <name evidence="11" type="ORF">KI387_006570</name>
</gene>
<keyword evidence="5 7" id="KW-0040">ANK repeat</keyword>
<feature type="domain" description="PGG" evidence="10">
    <location>
        <begin position="362"/>
        <end position="479"/>
    </location>
</feature>
<dbReference type="Gene3D" id="1.25.40.20">
    <property type="entry name" value="Ankyrin repeat-containing domain"/>
    <property type="match status" value="2"/>
</dbReference>
<dbReference type="PROSITE" id="PS50297">
    <property type="entry name" value="ANK_REP_REGION"/>
    <property type="match status" value="4"/>
</dbReference>
<keyword evidence="3" id="KW-0677">Repeat</keyword>
<sequence length="500" mass="54154">MEQTRRQGSFRRKKLPATRRTDTPLHTAARAGNLEEVKNILSFDGDGGGGSDSVVINIGNVDVSRRDLIAEQNEMGETALFVAAESGQMDVLTEFLNYADEEVAEIKTRSGCDALHAAAKHGHLDAVKALLAAWPGLATTTDSSNCTPLYSAATQGYVEVVEELLAADDRLLRVAKSNGKTALHSAVRGGHVEVVRALLAKDREICARKDNKGQTALHMAVKGRSVEVVRELVRFDPEIVNLEDKKGITALHVATRKGRLEIVKELLEQKGINLNALNKLKETALDVAEKSHFVEVASEIKKALREAGAENGKHISQPIVGRELKQTVSDIKHNVHSQLMQTEQTQKRVTGIAEDLHKLHREGINNTVNSVTVVAVLIATIAFAAIYTIPGGYVQKLDQQAGSSGSVGQANVVKKVAFQVFFVFDSVGLFISLAVVVVQISIVASESKAQRRVIFVVNKLMWMACVCTSVAFVALSFIVVGHHDLWIAITVTIIGGSIML</sequence>
<evidence type="ECO:0000256" key="7">
    <source>
        <dbReference type="PROSITE-ProRule" id="PRU00023"/>
    </source>
</evidence>
<dbReference type="PANTHER" id="PTHR24186:SF38">
    <property type="entry name" value="ANKYRIN REPEAT FAMILY PROTEIN"/>
    <property type="match status" value="1"/>
</dbReference>
<comment type="subcellular location">
    <subcellularLocation>
        <location evidence="1">Membrane</location>
        <topology evidence="1">Multi-pass membrane protein</topology>
    </subcellularLocation>
</comment>
<feature type="compositionally biased region" description="Basic residues" evidence="8">
    <location>
        <begin position="8"/>
        <end position="17"/>
    </location>
</feature>
<evidence type="ECO:0000256" key="4">
    <source>
        <dbReference type="ARBA" id="ARBA00022989"/>
    </source>
</evidence>